<accession>A0AAE3H657</accession>
<feature type="domain" description="Enoyl reductase (ER)" evidence="1">
    <location>
        <begin position="15"/>
        <end position="322"/>
    </location>
</feature>
<dbReference type="Pfam" id="PF08240">
    <property type="entry name" value="ADH_N"/>
    <property type="match status" value="1"/>
</dbReference>
<dbReference type="SUPFAM" id="SSF51735">
    <property type="entry name" value="NAD(P)-binding Rossmann-fold domains"/>
    <property type="match status" value="1"/>
</dbReference>
<dbReference type="InterPro" id="IPR013154">
    <property type="entry name" value="ADH-like_N"/>
</dbReference>
<comment type="caution">
    <text evidence="2">The sequence shown here is derived from an EMBL/GenBank/DDBJ whole genome shotgun (WGS) entry which is preliminary data.</text>
</comment>
<keyword evidence="2" id="KW-0560">Oxidoreductase</keyword>
<dbReference type="NCBIfam" id="TIGR02823">
    <property type="entry name" value="oxido_YhdH"/>
    <property type="match status" value="1"/>
</dbReference>
<dbReference type="Gene3D" id="3.40.50.720">
    <property type="entry name" value="NAD(P)-binding Rossmann-like Domain"/>
    <property type="match status" value="1"/>
</dbReference>
<dbReference type="SMART" id="SM00829">
    <property type="entry name" value="PKS_ER"/>
    <property type="match status" value="1"/>
</dbReference>
<organism evidence="2 3">
    <name type="scientific">Lacihabitans soyangensis</name>
    <dbReference type="NCBI Taxonomy" id="869394"/>
    <lineage>
        <taxon>Bacteria</taxon>
        <taxon>Pseudomonadati</taxon>
        <taxon>Bacteroidota</taxon>
        <taxon>Cytophagia</taxon>
        <taxon>Cytophagales</taxon>
        <taxon>Leadbetterellaceae</taxon>
        <taxon>Lacihabitans</taxon>
    </lineage>
</organism>
<evidence type="ECO:0000313" key="2">
    <source>
        <dbReference type="EMBL" id="MCP9764789.1"/>
    </source>
</evidence>
<dbReference type="PANTHER" id="PTHR43677">
    <property type="entry name" value="SHORT-CHAIN DEHYDROGENASE/REDUCTASE"/>
    <property type="match status" value="1"/>
</dbReference>
<dbReference type="InterPro" id="IPR036291">
    <property type="entry name" value="NAD(P)-bd_dom_sf"/>
</dbReference>
<dbReference type="Proteomes" id="UP001204144">
    <property type="component" value="Unassembled WGS sequence"/>
</dbReference>
<name>A0AAE3H657_9BACT</name>
<evidence type="ECO:0000259" key="1">
    <source>
        <dbReference type="SMART" id="SM00829"/>
    </source>
</evidence>
<dbReference type="RefSeq" id="WP_255038477.1">
    <property type="nucleotide sequence ID" value="NZ_RJUF01000176.1"/>
</dbReference>
<proteinExistence type="predicted"/>
<gene>
    <name evidence="2" type="ORF">EGI31_17760</name>
</gene>
<dbReference type="EC" id="1.3.1.95" evidence="2"/>
<evidence type="ECO:0000313" key="3">
    <source>
        <dbReference type="Proteomes" id="UP001204144"/>
    </source>
</evidence>
<dbReference type="InterPro" id="IPR014188">
    <property type="entry name" value="Acrylyl-CoA_reductase_AcuI"/>
</dbReference>
<dbReference type="Gene3D" id="3.90.180.10">
    <property type="entry name" value="Medium-chain alcohol dehydrogenases, catalytic domain"/>
    <property type="match status" value="1"/>
</dbReference>
<dbReference type="InterPro" id="IPR013149">
    <property type="entry name" value="ADH-like_C"/>
</dbReference>
<dbReference type="Pfam" id="PF00107">
    <property type="entry name" value="ADH_zinc_N"/>
    <property type="match status" value="1"/>
</dbReference>
<dbReference type="AlphaFoldDB" id="A0AAE3H657"/>
<keyword evidence="3" id="KW-1185">Reference proteome</keyword>
<dbReference type="InterPro" id="IPR020843">
    <property type="entry name" value="ER"/>
</dbReference>
<dbReference type="InterPro" id="IPR011032">
    <property type="entry name" value="GroES-like_sf"/>
</dbReference>
<dbReference type="CDD" id="cd05280">
    <property type="entry name" value="MDR_yhdh_yhfp"/>
    <property type="match status" value="1"/>
</dbReference>
<dbReference type="PANTHER" id="PTHR43677:SF1">
    <property type="entry name" value="ACRYLYL-COA REDUCTASE ACUI-RELATED"/>
    <property type="match status" value="1"/>
</dbReference>
<reference evidence="2 3" key="1">
    <citation type="submission" date="2018-11" db="EMBL/GenBank/DDBJ databases">
        <title>Novel bacteria species description.</title>
        <authorList>
            <person name="Han J.-H."/>
        </authorList>
    </citation>
    <scope>NUCLEOTIDE SEQUENCE [LARGE SCALE GENOMIC DNA]</scope>
    <source>
        <strain evidence="2 3">KCTC23259</strain>
    </source>
</reference>
<dbReference type="GO" id="GO:0043957">
    <property type="term" value="F:acryloyl-CoA reductase (NADPH) activity"/>
    <property type="evidence" value="ECO:0007669"/>
    <property type="project" value="TreeGrafter"/>
</dbReference>
<sequence length="325" mass="34870">MEKFNKIVVKELEDGSFSQTIEEASIDSLPDNDLLIKVHFSSLNFKDALSASGNKGVTKKYPHTPGIDAAGIVVQSSSTDFKEGDEVIVTGYDLGMNTSGGFSEYISVPAYWAIPVPSGISLKESMILGTAGLTAAMCVDKLLHNGLTQGPVIVSGATGGVGTLALMILDKLGVETMAFSRKESAVGFLKGLGTSEVIHSFENTDRPLLKPIFTAAIDTVGGTILENILKLIKPNGAVSICGMALSPALNTTVFPFILRGLSLFGIDSAEADYKWRKDLWQKLSNEWKPNNLEAIQKTVELSELGKEIEKMLRGNQMGRIVVKIS</sequence>
<dbReference type="EMBL" id="RJUF01000176">
    <property type="protein sequence ID" value="MCP9764789.1"/>
    <property type="molecule type" value="Genomic_DNA"/>
</dbReference>
<dbReference type="InterPro" id="IPR051397">
    <property type="entry name" value="Zn-ADH-like_protein"/>
</dbReference>
<protein>
    <submittedName>
        <fullName evidence="2">Acryloyl-CoA reductase</fullName>
        <ecNumber evidence="2">1.3.1.95</ecNumber>
    </submittedName>
</protein>
<dbReference type="GO" id="GO:0043958">
    <property type="term" value="F:acryloyl-CoA reductase (NADH) activity"/>
    <property type="evidence" value="ECO:0007669"/>
    <property type="project" value="UniProtKB-EC"/>
</dbReference>
<dbReference type="SUPFAM" id="SSF50129">
    <property type="entry name" value="GroES-like"/>
    <property type="match status" value="1"/>
</dbReference>